<evidence type="ECO:0000259" key="1">
    <source>
        <dbReference type="Pfam" id="PF14322"/>
    </source>
</evidence>
<reference evidence="2" key="1">
    <citation type="submission" date="2019-03" db="EMBL/GenBank/DDBJ databases">
        <title>Single cell metagenomics reveals metabolic interactions within the superorganism composed of flagellate Streblomastix strix and complex community of Bacteroidetes bacteria on its surface.</title>
        <authorList>
            <person name="Treitli S.C."/>
            <person name="Kolisko M."/>
            <person name="Husnik F."/>
            <person name="Keeling P."/>
            <person name="Hampl V."/>
        </authorList>
    </citation>
    <scope>NUCLEOTIDE SEQUENCE</scope>
    <source>
        <strain evidence="2">STM</strain>
    </source>
</reference>
<protein>
    <recommendedName>
        <fullName evidence="1">SusD-like N-terminal domain-containing protein</fullName>
    </recommendedName>
</protein>
<evidence type="ECO:0000313" key="2">
    <source>
        <dbReference type="EMBL" id="KAA6306467.1"/>
    </source>
</evidence>
<dbReference type="InterPro" id="IPR033985">
    <property type="entry name" value="SusD-like_N"/>
</dbReference>
<dbReference type="Pfam" id="PF14322">
    <property type="entry name" value="SusD-like_3"/>
    <property type="match status" value="1"/>
</dbReference>
<comment type="caution">
    <text evidence="2">The sequence shown here is derived from an EMBL/GenBank/DDBJ whole genome shotgun (WGS) entry which is preliminary data.</text>
</comment>
<organism evidence="2">
    <name type="scientific">termite gut metagenome</name>
    <dbReference type="NCBI Taxonomy" id="433724"/>
    <lineage>
        <taxon>unclassified sequences</taxon>
        <taxon>metagenomes</taxon>
        <taxon>organismal metagenomes</taxon>
    </lineage>
</organism>
<dbReference type="Gene3D" id="1.25.40.390">
    <property type="match status" value="1"/>
</dbReference>
<feature type="non-terminal residue" evidence="2">
    <location>
        <position position="222"/>
    </location>
</feature>
<proteinExistence type="predicted"/>
<dbReference type="SUPFAM" id="SSF48452">
    <property type="entry name" value="TPR-like"/>
    <property type="match status" value="1"/>
</dbReference>
<name>A0A5J4PAD8_9ZZZZ</name>
<accession>A0A5J4PAD8</accession>
<feature type="non-terminal residue" evidence="2">
    <location>
        <position position="1"/>
    </location>
</feature>
<gene>
    <name evidence="2" type="ORF">EZS27_041877</name>
</gene>
<feature type="domain" description="SusD-like N-terminal" evidence="1">
    <location>
        <begin position="24"/>
        <end position="116"/>
    </location>
</feature>
<sequence>YWNNLFPFINTCNGIIKYGSESGMSESLIAEAHFLRAYYYFLQVQSFGGVPLDLGSGELEFNTSQSNLSHRNSEEEVYAAIIEDMKYAAEHLPVSPRLPGCAFQATAIHFLAKVYLTRDKSGDAQLALTEAEKLINAANPYTANAYNVALLPTYAEVIRPTNERNSEILFTCEHTETYEFNETAAGMGSGITGKDDRSLSYYTPNYPANFKLRDEDATFLIR</sequence>
<dbReference type="EMBL" id="SNRY01009884">
    <property type="protein sequence ID" value="KAA6306467.1"/>
    <property type="molecule type" value="Genomic_DNA"/>
</dbReference>
<dbReference type="AlphaFoldDB" id="A0A5J4PAD8"/>
<dbReference type="InterPro" id="IPR011990">
    <property type="entry name" value="TPR-like_helical_dom_sf"/>
</dbReference>